<keyword evidence="1" id="KW-0812">Transmembrane</keyword>
<dbReference type="EMBL" id="JTJO01000080">
    <property type="protein sequence ID" value="OBW95107.1"/>
    <property type="molecule type" value="Genomic_DNA"/>
</dbReference>
<dbReference type="GeneID" id="77262489"/>
<dbReference type="Pfam" id="PF11190">
    <property type="entry name" value="DUF2976"/>
    <property type="match status" value="1"/>
</dbReference>
<keyword evidence="1" id="KW-1133">Transmembrane helix</keyword>
<evidence type="ECO:0000256" key="1">
    <source>
        <dbReference type="SAM" id="Phobius"/>
    </source>
</evidence>
<keyword evidence="1" id="KW-0472">Membrane</keyword>
<feature type="chain" id="PRO_5036015650" evidence="2">
    <location>
        <begin position="34"/>
        <end position="123"/>
    </location>
</feature>
<proteinExistence type="predicted"/>
<organism evidence="3 5">
    <name type="scientific">Gallibacterium anatis</name>
    <dbReference type="NCBI Taxonomy" id="750"/>
    <lineage>
        <taxon>Bacteria</taxon>
        <taxon>Pseudomonadati</taxon>
        <taxon>Pseudomonadota</taxon>
        <taxon>Gammaproteobacteria</taxon>
        <taxon>Pasteurellales</taxon>
        <taxon>Pasteurellaceae</taxon>
        <taxon>Gallibacterium</taxon>
    </lineage>
</organism>
<accession>A0A1A7NY24</accession>
<reference evidence="4 6" key="2">
    <citation type="submission" date="2018-06" db="EMBL/GenBank/DDBJ databases">
        <authorList>
            <consortium name="Pathogen Informatics"/>
            <person name="Doyle S."/>
        </authorList>
    </citation>
    <scope>NUCLEOTIDE SEQUENCE [LARGE SCALE GENOMIC DNA]</scope>
    <source>
        <strain evidence="4 6">NCTC11413</strain>
    </source>
</reference>
<sequence>MPKFIQTYQKVKSRAKQTGLVVMGALLSSPVFAAGLPKMEDPSRGTGKGIMETIKNYAYDGAILGGLLIAAYAFLRVASSCVSTYGEISSGKKTWGDLAMQALVGAVLLVVIIWLITKSADIL</sequence>
<gene>
    <name evidence="4" type="ORF">NCTC11413_00523</name>
    <name evidence="3" type="ORF">QV03_11675</name>
</gene>
<evidence type="ECO:0000313" key="5">
    <source>
        <dbReference type="Proteomes" id="UP000092643"/>
    </source>
</evidence>
<evidence type="ECO:0000313" key="4">
    <source>
        <dbReference type="EMBL" id="STO37414.1"/>
    </source>
</evidence>
<feature type="transmembrane region" description="Helical" evidence="1">
    <location>
        <begin position="57"/>
        <end position="77"/>
    </location>
</feature>
<evidence type="ECO:0000313" key="3">
    <source>
        <dbReference type="EMBL" id="OBW95107.1"/>
    </source>
</evidence>
<name>A0A1A7NY24_9PAST</name>
<feature type="signal peptide" evidence="2">
    <location>
        <begin position="1"/>
        <end position="33"/>
    </location>
</feature>
<keyword evidence="2" id="KW-0732">Signal</keyword>
<dbReference type="InterPro" id="IPR021356">
    <property type="entry name" value="Integr_conj_element_PFL4702"/>
</dbReference>
<dbReference type="NCBIfam" id="TIGR03745">
    <property type="entry name" value="conj_TIGR03745"/>
    <property type="match status" value="1"/>
</dbReference>
<dbReference type="Proteomes" id="UP000254232">
    <property type="component" value="Unassembled WGS sequence"/>
</dbReference>
<evidence type="ECO:0000313" key="6">
    <source>
        <dbReference type="Proteomes" id="UP000254232"/>
    </source>
</evidence>
<dbReference type="EMBL" id="UGGZ01000001">
    <property type="protein sequence ID" value="STO37414.1"/>
    <property type="molecule type" value="Genomic_DNA"/>
</dbReference>
<dbReference type="Proteomes" id="UP000092643">
    <property type="component" value="Unassembled WGS sequence"/>
</dbReference>
<feature type="transmembrane region" description="Helical" evidence="1">
    <location>
        <begin position="98"/>
        <end position="117"/>
    </location>
</feature>
<dbReference type="RefSeq" id="WP_018346733.1">
    <property type="nucleotide sequence ID" value="NZ_JTJO01000080.1"/>
</dbReference>
<evidence type="ECO:0000256" key="2">
    <source>
        <dbReference type="SAM" id="SignalP"/>
    </source>
</evidence>
<dbReference type="PATRIC" id="fig|750.22.peg.2393"/>
<reference evidence="3 5" key="1">
    <citation type="submission" date="2014-11" db="EMBL/GenBank/DDBJ databases">
        <title>Pan-genome of Gallibacterium spp.</title>
        <authorList>
            <person name="Kudirkiene E."/>
            <person name="Bojesen A.M."/>
        </authorList>
    </citation>
    <scope>NUCLEOTIDE SEQUENCE [LARGE SCALE GENOMIC DNA]</scope>
    <source>
        <strain evidence="3 5">F 279</strain>
    </source>
</reference>
<dbReference type="AlphaFoldDB" id="A0A1A7NY24"/>
<protein>
    <submittedName>
        <fullName evidence="3">Conjugal transfer protein</fullName>
    </submittedName>
    <submittedName>
        <fullName evidence="4">Integrating conjugative element membrane protein, PFL_4702 family</fullName>
    </submittedName>
</protein>
<dbReference type="OrthoDB" id="5784566at2"/>